<dbReference type="InterPro" id="IPR037446">
    <property type="entry name" value="His_Pase_VIP1"/>
</dbReference>
<feature type="compositionally biased region" description="Basic and acidic residues" evidence="1">
    <location>
        <begin position="29"/>
        <end position="51"/>
    </location>
</feature>
<name>A0A060YC40_ONCMY</name>
<feature type="region of interest" description="Disordered" evidence="1">
    <location>
        <begin position="1"/>
        <end position="65"/>
    </location>
</feature>
<dbReference type="Gene3D" id="3.40.50.11950">
    <property type="match status" value="1"/>
</dbReference>
<dbReference type="InterPro" id="IPR040557">
    <property type="entry name" value="VIP1_N"/>
</dbReference>
<reference evidence="3" key="1">
    <citation type="journal article" date="2014" name="Nat. Commun.">
        <title>The rainbow trout genome provides novel insights into evolution after whole-genome duplication in vertebrates.</title>
        <authorList>
            <person name="Berthelot C."/>
            <person name="Brunet F."/>
            <person name="Chalopin D."/>
            <person name="Juanchich A."/>
            <person name="Bernard M."/>
            <person name="Noel B."/>
            <person name="Bento P."/>
            <person name="Da Silva C."/>
            <person name="Labadie K."/>
            <person name="Alberti A."/>
            <person name="Aury J.M."/>
            <person name="Louis A."/>
            <person name="Dehais P."/>
            <person name="Bardou P."/>
            <person name="Montfort J."/>
            <person name="Klopp C."/>
            <person name="Cabau C."/>
            <person name="Gaspin C."/>
            <person name="Thorgaard G.H."/>
            <person name="Boussaha M."/>
            <person name="Quillet E."/>
            <person name="Guyomard R."/>
            <person name="Galiana D."/>
            <person name="Bobe J."/>
            <person name="Volff J.N."/>
            <person name="Genet C."/>
            <person name="Wincker P."/>
            <person name="Jaillon O."/>
            <person name="Roest Crollius H."/>
            <person name="Guiguen Y."/>
        </authorList>
    </citation>
    <scope>NUCLEOTIDE SEQUENCE [LARGE SCALE GENOMIC DNA]</scope>
</reference>
<dbReference type="AlphaFoldDB" id="A0A060YC40"/>
<dbReference type="GO" id="GO:0006020">
    <property type="term" value="P:inositol metabolic process"/>
    <property type="evidence" value="ECO:0007669"/>
    <property type="project" value="TreeGrafter"/>
</dbReference>
<feature type="domain" description="VIP1 N-terminal" evidence="2">
    <location>
        <begin position="67"/>
        <end position="127"/>
    </location>
</feature>
<dbReference type="PANTHER" id="PTHR12750:SF13">
    <property type="entry name" value="INOSITOL HEXAKISPHOSPHATE AND DIPHOSPHOINOSITOL-PENTAKISPHOSPHATE KINASE"/>
    <property type="match status" value="1"/>
</dbReference>
<dbReference type="GO" id="GO:0005829">
    <property type="term" value="C:cytosol"/>
    <property type="evidence" value="ECO:0007669"/>
    <property type="project" value="TreeGrafter"/>
</dbReference>
<proteinExistence type="predicted"/>
<dbReference type="GO" id="GO:0000828">
    <property type="term" value="F:inositol hexakisphosphate kinase activity"/>
    <property type="evidence" value="ECO:0007669"/>
    <property type="project" value="TreeGrafter"/>
</dbReference>
<reference evidence="3" key="2">
    <citation type="submission" date="2014-03" db="EMBL/GenBank/DDBJ databases">
        <authorList>
            <person name="Genoscope - CEA"/>
        </authorList>
    </citation>
    <scope>NUCLEOTIDE SEQUENCE</scope>
</reference>
<gene>
    <name evidence="3" type="ORF">GSONMT00056279001</name>
</gene>
<dbReference type="GO" id="GO:0032958">
    <property type="term" value="P:inositol phosphate biosynthetic process"/>
    <property type="evidence" value="ECO:0007669"/>
    <property type="project" value="TreeGrafter"/>
</dbReference>
<dbReference type="PANTHER" id="PTHR12750">
    <property type="entry name" value="DIPHOSPHOINOSITOL PENTAKISPHOSPHATE KINASE"/>
    <property type="match status" value="1"/>
</dbReference>
<evidence type="ECO:0000256" key="1">
    <source>
        <dbReference type="SAM" id="MobiDB-lite"/>
    </source>
</evidence>
<evidence type="ECO:0000259" key="2">
    <source>
        <dbReference type="Pfam" id="PF18086"/>
    </source>
</evidence>
<evidence type="ECO:0000313" key="4">
    <source>
        <dbReference type="Proteomes" id="UP000193380"/>
    </source>
</evidence>
<evidence type="ECO:0000313" key="3">
    <source>
        <dbReference type="EMBL" id="CDQ89256.1"/>
    </source>
</evidence>
<feature type="compositionally biased region" description="Acidic residues" evidence="1">
    <location>
        <begin position="52"/>
        <end position="61"/>
    </location>
</feature>
<dbReference type="GO" id="GO:0033857">
    <property type="term" value="F:5-diphosphoinositol pentakisphosphate 1-kinase activity"/>
    <property type="evidence" value="ECO:0007669"/>
    <property type="project" value="TreeGrafter"/>
</dbReference>
<dbReference type="Proteomes" id="UP000193380">
    <property type="component" value="Unassembled WGS sequence"/>
</dbReference>
<protein>
    <recommendedName>
        <fullName evidence="2">VIP1 N-terminal domain-containing protein</fullName>
    </recommendedName>
</protein>
<sequence length="164" mass="18877">MIEGYWGGRARGEGRDQSGNLSFVVGGVDEDHRSSEEGGRIKNEGEMRKGEEEDDDKDDDSPPERQIVVGICSMMKKSKSKPMTQIMERLCKFEYITVVIFPEEVILSQPVDKWPLCDCLVSFHSKGTNQRTYVHPPYTIKCIRYWFSRMHTAQLQMNTEYACL</sequence>
<dbReference type="Pfam" id="PF18086">
    <property type="entry name" value="PPIP5K2_N"/>
    <property type="match status" value="1"/>
</dbReference>
<organism evidence="3 4">
    <name type="scientific">Oncorhynchus mykiss</name>
    <name type="common">Rainbow trout</name>
    <name type="synonym">Salmo gairdneri</name>
    <dbReference type="NCBI Taxonomy" id="8022"/>
    <lineage>
        <taxon>Eukaryota</taxon>
        <taxon>Metazoa</taxon>
        <taxon>Chordata</taxon>
        <taxon>Craniata</taxon>
        <taxon>Vertebrata</taxon>
        <taxon>Euteleostomi</taxon>
        <taxon>Actinopterygii</taxon>
        <taxon>Neopterygii</taxon>
        <taxon>Teleostei</taxon>
        <taxon>Protacanthopterygii</taxon>
        <taxon>Salmoniformes</taxon>
        <taxon>Salmonidae</taxon>
        <taxon>Salmoninae</taxon>
        <taxon>Oncorhynchus</taxon>
    </lineage>
</organism>
<dbReference type="EMBL" id="FR909343">
    <property type="protein sequence ID" value="CDQ89256.1"/>
    <property type="molecule type" value="Genomic_DNA"/>
</dbReference>
<dbReference type="STRING" id="8022.A0A060YC40"/>
<accession>A0A060YC40</accession>
<dbReference type="PaxDb" id="8022-A0A060YC40"/>